<dbReference type="Proteomes" id="UP000524246">
    <property type="component" value="Unassembled WGS sequence"/>
</dbReference>
<dbReference type="InterPro" id="IPR045257">
    <property type="entry name" value="E2/Pdx1"/>
</dbReference>
<proteinExistence type="inferred from homology"/>
<comment type="similarity">
    <text evidence="2 4">Belongs to the 2-oxoacid dehydrogenase family.</text>
</comment>
<evidence type="ECO:0000256" key="1">
    <source>
        <dbReference type="ARBA" id="ARBA00001938"/>
    </source>
</evidence>
<evidence type="ECO:0000259" key="5">
    <source>
        <dbReference type="PROSITE" id="PS50968"/>
    </source>
</evidence>
<gene>
    <name evidence="7" type="ORF">GYA55_01325</name>
</gene>
<keyword evidence="3 4" id="KW-0450">Lipoyl</keyword>
<dbReference type="Gene3D" id="2.40.50.100">
    <property type="match status" value="1"/>
</dbReference>
<evidence type="ECO:0000256" key="4">
    <source>
        <dbReference type="RuleBase" id="RU003423"/>
    </source>
</evidence>
<dbReference type="InterPro" id="IPR000089">
    <property type="entry name" value="Biotin_lipoyl"/>
</dbReference>
<dbReference type="Gene3D" id="3.30.559.10">
    <property type="entry name" value="Chloramphenicol acetyltransferase-like domain"/>
    <property type="match status" value="1"/>
</dbReference>
<dbReference type="GO" id="GO:0016746">
    <property type="term" value="F:acyltransferase activity"/>
    <property type="evidence" value="ECO:0007669"/>
    <property type="project" value="UniProtKB-KW"/>
</dbReference>
<keyword evidence="4" id="KW-0808">Transferase</keyword>
<dbReference type="Pfam" id="PF02817">
    <property type="entry name" value="E3_binding"/>
    <property type="match status" value="1"/>
</dbReference>
<comment type="caution">
    <text evidence="7">The sequence shown here is derived from an EMBL/GenBank/DDBJ whole genome shotgun (WGS) entry which is preliminary data.</text>
</comment>
<dbReference type="InterPro" id="IPR036625">
    <property type="entry name" value="E3-bd_dom_sf"/>
</dbReference>
<dbReference type="EMBL" id="JAAZON010000048">
    <property type="protein sequence ID" value="NMC61787.1"/>
    <property type="molecule type" value="Genomic_DNA"/>
</dbReference>
<accession>A0A7X9FP95</accession>
<dbReference type="InterPro" id="IPR003016">
    <property type="entry name" value="2-oxoA_DH_lipoyl-BS"/>
</dbReference>
<dbReference type="PANTHER" id="PTHR23151">
    <property type="entry name" value="DIHYDROLIPOAMIDE ACETYL/SUCCINYL-TRANSFERASE-RELATED"/>
    <property type="match status" value="1"/>
</dbReference>
<dbReference type="PROSITE" id="PS00189">
    <property type="entry name" value="LIPOYL"/>
    <property type="match status" value="1"/>
</dbReference>
<dbReference type="SUPFAM" id="SSF47005">
    <property type="entry name" value="Peripheral subunit-binding domain of 2-oxo acid dehydrogenase complex"/>
    <property type="match status" value="1"/>
</dbReference>
<sequence>MAIEIRMPQLSDTMQSGKILHWNKNEGDSIKRGESLAEVETEKANLDIEAFQEGVLIKIIVNANETAKVGDVIGIIGAAGETFDPASLASNIKQEESSSPEVQTIDQSMEVPSETMEPQEEYRLKASPLARKLAEQRNIDLRGITGSGPNGRIVKKDLDSQKAPIAIEELHSSVKSESGELSSLAGRSIPLSKMRETIAFRMQQSVVDSPHFFVTVIVNMSEALKLQRHLKQEAAYKDVSLNHLIIKAAAYALRKVPQVNCSIRNGQVFEPDNVNIGIVTAVDDGLLIPVIRNADKLSLRDTIFEARAAVERARAGRPTSADLSGGTFSISNLGMYDVESFTAIINPGQGAILAIGSVKDEPIAENENITIAPVMRATLSSDHRIIDGVAAATFLKAFKESLQSPALLFI</sequence>
<evidence type="ECO:0000256" key="2">
    <source>
        <dbReference type="ARBA" id="ARBA00007317"/>
    </source>
</evidence>
<dbReference type="InterPro" id="IPR011053">
    <property type="entry name" value="Single_hybrid_motif"/>
</dbReference>
<feature type="domain" description="Peripheral subunit-binding (PSBD)" evidence="6">
    <location>
        <begin position="125"/>
        <end position="162"/>
    </location>
</feature>
<dbReference type="PANTHER" id="PTHR23151:SF90">
    <property type="entry name" value="DIHYDROLIPOYLLYSINE-RESIDUE ACETYLTRANSFERASE COMPONENT OF PYRUVATE DEHYDROGENASE COMPLEX, MITOCHONDRIAL-RELATED"/>
    <property type="match status" value="1"/>
</dbReference>
<protein>
    <recommendedName>
        <fullName evidence="4">Dihydrolipoamide acetyltransferase component of pyruvate dehydrogenase complex</fullName>
        <ecNumber evidence="4">2.3.1.-</ecNumber>
    </recommendedName>
</protein>
<evidence type="ECO:0000259" key="6">
    <source>
        <dbReference type="PROSITE" id="PS51826"/>
    </source>
</evidence>
<feature type="domain" description="Lipoyl-binding" evidence="5">
    <location>
        <begin position="2"/>
        <end position="77"/>
    </location>
</feature>
<dbReference type="Pfam" id="PF00364">
    <property type="entry name" value="Biotin_lipoyl"/>
    <property type="match status" value="1"/>
</dbReference>
<dbReference type="Gene3D" id="4.10.320.10">
    <property type="entry name" value="E3-binding domain"/>
    <property type="match status" value="1"/>
</dbReference>
<dbReference type="InterPro" id="IPR023213">
    <property type="entry name" value="CAT-like_dom_sf"/>
</dbReference>
<dbReference type="Pfam" id="PF00198">
    <property type="entry name" value="2-oxoacid_dh"/>
    <property type="match status" value="1"/>
</dbReference>
<name>A0A7X9FP95_9DELT</name>
<comment type="cofactor">
    <cofactor evidence="1 4">
        <name>(R)-lipoate</name>
        <dbReference type="ChEBI" id="CHEBI:83088"/>
    </cofactor>
</comment>
<dbReference type="CDD" id="cd06849">
    <property type="entry name" value="lipoyl_domain"/>
    <property type="match status" value="1"/>
</dbReference>
<reference evidence="7 8" key="1">
    <citation type="journal article" date="2020" name="Biotechnol. Biofuels">
        <title>New insights from the biogas microbiome by comprehensive genome-resolved metagenomics of nearly 1600 species originating from multiple anaerobic digesters.</title>
        <authorList>
            <person name="Campanaro S."/>
            <person name="Treu L."/>
            <person name="Rodriguez-R L.M."/>
            <person name="Kovalovszki A."/>
            <person name="Ziels R.M."/>
            <person name="Maus I."/>
            <person name="Zhu X."/>
            <person name="Kougias P.G."/>
            <person name="Basile A."/>
            <person name="Luo G."/>
            <person name="Schluter A."/>
            <person name="Konstantinidis K.T."/>
            <person name="Angelidaki I."/>
        </authorList>
    </citation>
    <scope>NUCLEOTIDE SEQUENCE [LARGE SCALE GENOMIC DNA]</scope>
    <source>
        <strain evidence="7">AS27yjCOA_65</strain>
    </source>
</reference>
<dbReference type="SUPFAM" id="SSF51230">
    <property type="entry name" value="Single hybrid motif"/>
    <property type="match status" value="1"/>
</dbReference>
<organism evidence="7 8">
    <name type="scientific">SAR324 cluster bacterium</name>
    <dbReference type="NCBI Taxonomy" id="2024889"/>
    <lineage>
        <taxon>Bacteria</taxon>
        <taxon>Deltaproteobacteria</taxon>
        <taxon>SAR324 cluster</taxon>
    </lineage>
</organism>
<evidence type="ECO:0000313" key="8">
    <source>
        <dbReference type="Proteomes" id="UP000524246"/>
    </source>
</evidence>
<dbReference type="GO" id="GO:0045254">
    <property type="term" value="C:pyruvate dehydrogenase complex"/>
    <property type="evidence" value="ECO:0007669"/>
    <property type="project" value="InterPro"/>
</dbReference>
<dbReference type="EC" id="2.3.1.-" evidence="4"/>
<dbReference type="PROSITE" id="PS50968">
    <property type="entry name" value="BIOTINYL_LIPOYL"/>
    <property type="match status" value="1"/>
</dbReference>
<dbReference type="GO" id="GO:0006086">
    <property type="term" value="P:pyruvate decarboxylation to acetyl-CoA"/>
    <property type="evidence" value="ECO:0007669"/>
    <property type="project" value="InterPro"/>
</dbReference>
<dbReference type="AlphaFoldDB" id="A0A7X9FP95"/>
<keyword evidence="4" id="KW-0012">Acyltransferase</keyword>
<dbReference type="InterPro" id="IPR001078">
    <property type="entry name" value="2-oxoacid_DH_actylTfrase"/>
</dbReference>
<evidence type="ECO:0000313" key="7">
    <source>
        <dbReference type="EMBL" id="NMC61787.1"/>
    </source>
</evidence>
<dbReference type="InterPro" id="IPR004167">
    <property type="entry name" value="PSBD"/>
</dbReference>
<dbReference type="PROSITE" id="PS51826">
    <property type="entry name" value="PSBD"/>
    <property type="match status" value="1"/>
</dbReference>
<dbReference type="SUPFAM" id="SSF52777">
    <property type="entry name" value="CoA-dependent acyltransferases"/>
    <property type="match status" value="1"/>
</dbReference>
<evidence type="ECO:0000256" key="3">
    <source>
        <dbReference type="ARBA" id="ARBA00022823"/>
    </source>
</evidence>